<feature type="signal peptide" evidence="2">
    <location>
        <begin position="1"/>
        <end position="18"/>
    </location>
</feature>
<keyword evidence="2" id="KW-0732">Signal</keyword>
<dbReference type="Proteomes" id="UP000076486">
    <property type="component" value="Unassembled WGS sequence"/>
</dbReference>
<organism evidence="3 4">
    <name type="scientific">Pseudoalteromonas luteoviolacea CPMOR-1</name>
    <dbReference type="NCBI Taxonomy" id="1365248"/>
    <lineage>
        <taxon>Bacteria</taxon>
        <taxon>Pseudomonadati</taxon>
        <taxon>Pseudomonadota</taxon>
        <taxon>Gammaproteobacteria</taxon>
        <taxon>Alteromonadales</taxon>
        <taxon>Pseudoalteromonadaceae</taxon>
        <taxon>Pseudoalteromonas</taxon>
    </lineage>
</organism>
<sequence>MTRLLYTTLAASMTLALAACGGSSGGSNTVQATNQTQQTNTEGTAQVNKTEAQTITLRAESEECWRYQPMQVDIVFHDESGASLGSAQTDFNGNFSGELPVGTKHLSVIGEVSDSVDGEYKYIRTELDIEHRENLGTYYFRTSKQCSCEMYKVDDSDLTLTQNGYFLLSNSTLPSNGNIAVCDGSETLYLAAISREHNDAKAAVISLPDSPQTVKISDADFIHHGVTVDKQISHTAQVIGTFGTASDASALVFNQRQTTDETMPLYVFPDAVEHSYYHQIEFKQTTTDVARFKVWTSARSKVNTEHEFGENEIPLLSGSLNDEILGVSGRENATYDFSTINEDLTRVEFKYSYLVSDNAETRYDWQINGGIKGTIPQLSFGDVFKIPEEDTKLEELGAYLYGYLGNETDTETYARLLDVIAKGESRHRAEFDNFIYTRALVEFD</sequence>
<comment type="caution">
    <text evidence="3">The sequence shown here is derived from an EMBL/GenBank/DDBJ whole genome shotgun (WGS) entry which is preliminary data.</text>
</comment>
<evidence type="ECO:0000256" key="2">
    <source>
        <dbReference type="SAM" id="SignalP"/>
    </source>
</evidence>
<feature type="chain" id="PRO_5007888756" description="Lipoprotein" evidence="2">
    <location>
        <begin position="19"/>
        <end position="444"/>
    </location>
</feature>
<evidence type="ECO:0000313" key="4">
    <source>
        <dbReference type="Proteomes" id="UP000076486"/>
    </source>
</evidence>
<accession>A0A167JDK9</accession>
<gene>
    <name evidence="3" type="ORF">N473_23205</name>
</gene>
<protein>
    <recommendedName>
        <fullName evidence="5">Lipoprotein</fullName>
    </recommendedName>
</protein>
<dbReference type="RefSeq" id="WP_063369050.1">
    <property type="nucleotide sequence ID" value="NZ_AUYC01000039.1"/>
</dbReference>
<feature type="region of interest" description="Disordered" evidence="1">
    <location>
        <begin position="24"/>
        <end position="46"/>
    </location>
</feature>
<evidence type="ECO:0000256" key="1">
    <source>
        <dbReference type="SAM" id="MobiDB-lite"/>
    </source>
</evidence>
<evidence type="ECO:0008006" key="5">
    <source>
        <dbReference type="Google" id="ProtNLM"/>
    </source>
</evidence>
<evidence type="ECO:0000313" key="3">
    <source>
        <dbReference type="EMBL" id="KZN60946.1"/>
    </source>
</evidence>
<proteinExistence type="predicted"/>
<reference evidence="3 4" key="1">
    <citation type="submission" date="2013-07" db="EMBL/GenBank/DDBJ databases">
        <title>Comparative Genomic and Metabolomic Analysis of Twelve Strains of Pseudoalteromonas luteoviolacea.</title>
        <authorList>
            <person name="Vynne N.G."/>
            <person name="Mansson M."/>
            <person name="Gram L."/>
        </authorList>
    </citation>
    <scope>NUCLEOTIDE SEQUENCE [LARGE SCALE GENOMIC DNA]</scope>
    <source>
        <strain evidence="3 4">CPMOR-1</strain>
    </source>
</reference>
<dbReference type="PATRIC" id="fig|1365248.3.peg.3727"/>
<dbReference type="AlphaFoldDB" id="A0A167JDK9"/>
<name>A0A167JDK9_9GAMM</name>
<dbReference type="EMBL" id="AUYC01000039">
    <property type="protein sequence ID" value="KZN60946.1"/>
    <property type="molecule type" value="Genomic_DNA"/>
</dbReference>
<dbReference type="PROSITE" id="PS51257">
    <property type="entry name" value="PROKAR_LIPOPROTEIN"/>
    <property type="match status" value="1"/>
</dbReference>